<dbReference type="EMBL" id="JAULSN010000001">
    <property type="protein sequence ID" value="KAK3383662.1"/>
    <property type="molecule type" value="Genomic_DNA"/>
</dbReference>
<name>A0AAE0TY07_9PEZI</name>
<reference evidence="1" key="2">
    <citation type="submission" date="2023-06" db="EMBL/GenBank/DDBJ databases">
        <authorList>
            <consortium name="Lawrence Berkeley National Laboratory"/>
            <person name="Haridas S."/>
            <person name="Hensen N."/>
            <person name="Bonometti L."/>
            <person name="Westerberg I."/>
            <person name="Brannstrom I.O."/>
            <person name="Guillou S."/>
            <person name="Cros-Aarteil S."/>
            <person name="Calhoun S."/>
            <person name="Kuo A."/>
            <person name="Mondo S."/>
            <person name="Pangilinan J."/>
            <person name="Riley R."/>
            <person name="Labutti K."/>
            <person name="Andreopoulos B."/>
            <person name="Lipzen A."/>
            <person name="Chen C."/>
            <person name="Yanf M."/>
            <person name="Daum C."/>
            <person name="Ng V."/>
            <person name="Clum A."/>
            <person name="Steindorff A."/>
            <person name="Ohm R."/>
            <person name="Martin F."/>
            <person name="Silar P."/>
            <person name="Natvig D."/>
            <person name="Lalanne C."/>
            <person name="Gautier V."/>
            <person name="Ament-Velasquez S.L."/>
            <person name="Kruys A."/>
            <person name="Hutchinson M.I."/>
            <person name="Powell A.J."/>
            <person name="Barry K."/>
            <person name="Miller A.N."/>
            <person name="Grigoriev I.V."/>
            <person name="Debuchy R."/>
            <person name="Gladieux P."/>
            <person name="Thoren M.H."/>
            <person name="Johannesson H."/>
        </authorList>
    </citation>
    <scope>NUCLEOTIDE SEQUENCE</scope>
    <source>
        <strain evidence="1">CBS 958.72</strain>
    </source>
</reference>
<evidence type="ECO:0000313" key="1">
    <source>
        <dbReference type="EMBL" id="KAK3383662.1"/>
    </source>
</evidence>
<sequence length="91" mass="10226">MSFLFLCVRGRQARVAVGTVFSVKSLTGFLFFSFSSLCSWVSYSGGGGDCIFSHESDCHGYFYLSWRISSFHHFVDRIELRIGAEGHTGRI</sequence>
<accession>A0AAE0TY07</accession>
<dbReference type="Proteomes" id="UP001287356">
    <property type="component" value="Unassembled WGS sequence"/>
</dbReference>
<comment type="caution">
    <text evidence="1">The sequence shown here is derived from an EMBL/GenBank/DDBJ whole genome shotgun (WGS) entry which is preliminary data.</text>
</comment>
<organism evidence="1 2">
    <name type="scientific">Lasiosphaeria ovina</name>
    <dbReference type="NCBI Taxonomy" id="92902"/>
    <lineage>
        <taxon>Eukaryota</taxon>
        <taxon>Fungi</taxon>
        <taxon>Dikarya</taxon>
        <taxon>Ascomycota</taxon>
        <taxon>Pezizomycotina</taxon>
        <taxon>Sordariomycetes</taxon>
        <taxon>Sordariomycetidae</taxon>
        <taxon>Sordariales</taxon>
        <taxon>Lasiosphaeriaceae</taxon>
        <taxon>Lasiosphaeria</taxon>
    </lineage>
</organism>
<proteinExistence type="predicted"/>
<keyword evidence="2" id="KW-1185">Reference proteome</keyword>
<reference evidence="1" key="1">
    <citation type="journal article" date="2023" name="Mol. Phylogenet. Evol.">
        <title>Genome-scale phylogeny and comparative genomics of the fungal order Sordariales.</title>
        <authorList>
            <person name="Hensen N."/>
            <person name="Bonometti L."/>
            <person name="Westerberg I."/>
            <person name="Brannstrom I.O."/>
            <person name="Guillou S."/>
            <person name="Cros-Aarteil S."/>
            <person name="Calhoun S."/>
            <person name="Haridas S."/>
            <person name="Kuo A."/>
            <person name="Mondo S."/>
            <person name="Pangilinan J."/>
            <person name="Riley R."/>
            <person name="LaButti K."/>
            <person name="Andreopoulos B."/>
            <person name="Lipzen A."/>
            <person name="Chen C."/>
            <person name="Yan M."/>
            <person name="Daum C."/>
            <person name="Ng V."/>
            <person name="Clum A."/>
            <person name="Steindorff A."/>
            <person name="Ohm R.A."/>
            <person name="Martin F."/>
            <person name="Silar P."/>
            <person name="Natvig D.O."/>
            <person name="Lalanne C."/>
            <person name="Gautier V."/>
            <person name="Ament-Velasquez S.L."/>
            <person name="Kruys A."/>
            <person name="Hutchinson M.I."/>
            <person name="Powell A.J."/>
            <person name="Barry K."/>
            <person name="Miller A.N."/>
            <person name="Grigoriev I.V."/>
            <person name="Debuchy R."/>
            <person name="Gladieux P."/>
            <person name="Hiltunen Thoren M."/>
            <person name="Johannesson H."/>
        </authorList>
    </citation>
    <scope>NUCLEOTIDE SEQUENCE</scope>
    <source>
        <strain evidence="1">CBS 958.72</strain>
    </source>
</reference>
<protein>
    <submittedName>
        <fullName evidence="1">Uncharacterized protein</fullName>
    </submittedName>
</protein>
<gene>
    <name evidence="1" type="ORF">B0T24DRAFT_605834</name>
</gene>
<dbReference type="AlphaFoldDB" id="A0AAE0TY07"/>
<evidence type="ECO:0000313" key="2">
    <source>
        <dbReference type="Proteomes" id="UP001287356"/>
    </source>
</evidence>